<organism evidence="2 3">
    <name type="scientific">Candida viswanathii</name>
    <dbReference type="NCBI Taxonomy" id="5486"/>
    <lineage>
        <taxon>Eukaryota</taxon>
        <taxon>Fungi</taxon>
        <taxon>Dikarya</taxon>
        <taxon>Ascomycota</taxon>
        <taxon>Saccharomycotina</taxon>
        <taxon>Pichiomycetes</taxon>
        <taxon>Debaryomycetaceae</taxon>
        <taxon>Candida/Lodderomyces clade</taxon>
        <taxon>Candida</taxon>
    </lineage>
</organism>
<evidence type="ECO:0000256" key="1">
    <source>
        <dbReference type="SAM" id="MobiDB-lite"/>
    </source>
</evidence>
<dbReference type="EMBL" id="QLNQ01000021">
    <property type="protein sequence ID" value="RCK65184.1"/>
    <property type="molecule type" value="Genomic_DNA"/>
</dbReference>
<comment type="caution">
    <text evidence="2">The sequence shown here is derived from an EMBL/GenBank/DDBJ whole genome shotgun (WGS) entry which is preliminary data.</text>
</comment>
<evidence type="ECO:0000313" key="2">
    <source>
        <dbReference type="EMBL" id="RCK65184.1"/>
    </source>
</evidence>
<feature type="compositionally biased region" description="Low complexity" evidence="1">
    <location>
        <begin position="90"/>
        <end position="100"/>
    </location>
</feature>
<protein>
    <submittedName>
        <fullName evidence="2">Uncharacterized protein</fullName>
    </submittedName>
</protein>
<dbReference type="AlphaFoldDB" id="A0A367YH35"/>
<sequence>MIKQVISIITTTVNPEKGRSDTSARNWIILKPELAPLEVPRGDTEQLDKASNSIIIKPELTPLKSPDDTDFESVNRAILKSELTPLEPNSTSSHSASSTTNDVDADVPLSKPRGPYRHYTESQKQGFWRMVLHEGSSAYRAAICNDIKLRTAYTWKKNWIRRTVDEQNGVVVTPKKRGRKPKHVEVS</sequence>
<gene>
    <name evidence="2" type="ORF">Cantr_00520</name>
</gene>
<dbReference type="STRING" id="5486.A0A367YH35"/>
<name>A0A367YH35_9ASCO</name>
<dbReference type="Proteomes" id="UP000253472">
    <property type="component" value="Unassembled WGS sequence"/>
</dbReference>
<dbReference type="OrthoDB" id="4024075at2759"/>
<evidence type="ECO:0000313" key="3">
    <source>
        <dbReference type="Proteomes" id="UP000253472"/>
    </source>
</evidence>
<reference evidence="2 3" key="1">
    <citation type="submission" date="2018-06" db="EMBL/GenBank/DDBJ databases">
        <title>Whole genome sequencing of Candida tropicalis (genome annotated by CSBL at Korea University).</title>
        <authorList>
            <person name="Ahn J."/>
        </authorList>
    </citation>
    <scope>NUCLEOTIDE SEQUENCE [LARGE SCALE GENOMIC DNA]</scope>
    <source>
        <strain evidence="2 3">ATCC 20962</strain>
    </source>
</reference>
<accession>A0A367YH35</accession>
<feature type="region of interest" description="Disordered" evidence="1">
    <location>
        <begin position="82"/>
        <end position="118"/>
    </location>
</feature>
<keyword evidence="3" id="KW-1185">Reference proteome</keyword>
<proteinExistence type="predicted"/>